<dbReference type="Proteomes" id="UP001396898">
    <property type="component" value="Unassembled WGS sequence"/>
</dbReference>
<protein>
    <submittedName>
        <fullName evidence="4">Uncharacterized protein</fullName>
    </submittedName>
</protein>
<accession>A0ABR1RT49</accession>
<feature type="transmembrane region" description="Helical" evidence="3">
    <location>
        <begin position="6"/>
        <end position="25"/>
    </location>
</feature>
<keyword evidence="3" id="KW-0472">Membrane</keyword>
<evidence type="ECO:0000256" key="2">
    <source>
        <dbReference type="SAM" id="MobiDB-lite"/>
    </source>
</evidence>
<sequence length="716" mass="79368">TFITSLVLGFVFLVFYLIIGGGLPIPSLRLPSILPIPRFRLFAPRGLPQTQTLPAPPTTPPLLHDRHYNNHKYRRQKALPALPQQDHPLLQLTDFAHNDRDRAPAEPFTTPKRNGLKRFFSGPTTTPSPSATKKSPAMTTYDPHQVDASLDDFHALPTPPPTLPPSFVRYPSHHSGFARSSMHTDDLDQESVTSDLMDAASSLSGGGYSPPAWRRMGNGDRDFGSWRRSDGNPMGLGFGRPDWQQPCDDIDDEDVEENDDVLRRAIRTRLPTGSLSPEKGRTPERDTDEEETLIKLKSLGSSPMKSIKNDAHRQSIMTSMSPEVAKDNYIQQRTEPIETAIAFVRNKFGFITSSWANLILATLVASLSIAAMRNLFAPANQRPVPDLVKVAGLARSFEPLIYYSENGVSQVGDLQATGVAVWDLGESVRSSNMTSAPTIVKSLDELSDSLKTLAIELTKFFANVDGDVDGILLVMDWARRELTQLQSVPSPPLATAFANIHNLLCNAGGIRRRKWRANKAGPCRQLGRTFTEFLSVLEDAINNELQHSLALFGLFEAIDRQFLNLGRTVVRESSIQDDKHADLLSSLWTRLLGPNAGEIRKYEQNRQLLQNVREKTVRNKGILVEHNGKLLTLKANLESLRRKLVSPLVRSVNSSTLTLEDQIRGLEDVGGYLDGVRARQKGKLMEMLYGSASNTRQAVGGGGGNERLIAESRWHS</sequence>
<keyword evidence="3" id="KW-1133">Transmembrane helix</keyword>
<dbReference type="EMBL" id="JAQQWI010000010">
    <property type="protein sequence ID" value="KAK8018134.1"/>
    <property type="molecule type" value="Genomic_DNA"/>
</dbReference>
<feature type="compositionally biased region" description="Low complexity" evidence="2">
    <location>
        <begin position="121"/>
        <end position="137"/>
    </location>
</feature>
<feature type="coiled-coil region" evidence="1">
    <location>
        <begin position="599"/>
        <end position="643"/>
    </location>
</feature>
<evidence type="ECO:0000313" key="4">
    <source>
        <dbReference type="EMBL" id="KAK8018134.1"/>
    </source>
</evidence>
<feature type="non-terminal residue" evidence="4">
    <location>
        <position position="1"/>
    </location>
</feature>
<reference evidence="4 5" key="1">
    <citation type="submission" date="2023-01" db="EMBL/GenBank/DDBJ databases">
        <title>Analysis of 21 Apiospora genomes using comparative genomics revels a genus with tremendous synthesis potential of carbohydrate active enzymes and secondary metabolites.</title>
        <authorList>
            <person name="Sorensen T."/>
        </authorList>
    </citation>
    <scope>NUCLEOTIDE SEQUENCE [LARGE SCALE GENOMIC DNA]</scope>
    <source>
        <strain evidence="4 5">CBS 20057</strain>
    </source>
</reference>
<evidence type="ECO:0000256" key="1">
    <source>
        <dbReference type="SAM" id="Coils"/>
    </source>
</evidence>
<feature type="region of interest" description="Disordered" evidence="2">
    <location>
        <begin position="269"/>
        <end position="290"/>
    </location>
</feature>
<proteinExistence type="predicted"/>
<gene>
    <name evidence="4" type="ORF">PG991_007324</name>
</gene>
<organism evidence="4 5">
    <name type="scientific">Apiospora marii</name>
    <dbReference type="NCBI Taxonomy" id="335849"/>
    <lineage>
        <taxon>Eukaryota</taxon>
        <taxon>Fungi</taxon>
        <taxon>Dikarya</taxon>
        <taxon>Ascomycota</taxon>
        <taxon>Pezizomycotina</taxon>
        <taxon>Sordariomycetes</taxon>
        <taxon>Xylariomycetidae</taxon>
        <taxon>Amphisphaeriales</taxon>
        <taxon>Apiosporaceae</taxon>
        <taxon>Apiospora</taxon>
    </lineage>
</organism>
<feature type="region of interest" description="Disordered" evidence="2">
    <location>
        <begin position="100"/>
        <end position="139"/>
    </location>
</feature>
<keyword evidence="3" id="KW-0812">Transmembrane</keyword>
<comment type="caution">
    <text evidence="4">The sequence shown here is derived from an EMBL/GenBank/DDBJ whole genome shotgun (WGS) entry which is preliminary data.</text>
</comment>
<name>A0ABR1RT49_9PEZI</name>
<evidence type="ECO:0000256" key="3">
    <source>
        <dbReference type="SAM" id="Phobius"/>
    </source>
</evidence>
<keyword evidence="1" id="KW-0175">Coiled coil</keyword>
<keyword evidence="5" id="KW-1185">Reference proteome</keyword>
<evidence type="ECO:0000313" key="5">
    <source>
        <dbReference type="Proteomes" id="UP001396898"/>
    </source>
</evidence>